<dbReference type="Proteomes" id="UP000037122">
    <property type="component" value="Unassembled WGS sequence"/>
</dbReference>
<gene>
    <name evidence="1" type="ORF">QG37_04492</name>
</gene>
<name>A0A0L0NY59_CANAR</name>
<organism evidence="1 2">
    <name type="scientific">Candidozyma auris</name>
    <name type="common">Yeast</name>
    <name type="synonym">Candida auris</name>
    <dbReference type="NCBI Taxonomy" id="498019"/>
    <lineage>
        <taxon>Eukaryota</taxon>
        <taxon>Fungi</taxon>
        <taxon>Dikarya</taxon>
        <taxon>Ascomycota</taxon>
        <taxon>Saccharomycotina</taxon>
        <taxon>Pichiomycetes</taxon>
        <taxon>Metschnikowiaceae</taxon>
        <taxon>Candidozyma</taxon>
    </lineage>
</organism>
<reference evidence="2" key="1">
    <citation type="journal article" date="2015" name="BMC Genomics">
        <title>Draft genome of a commonly misdiagnosed multidrug resistant pathogen Candida auris.</title>
        <authorList>
            <person name="Chatterjee S."/>
            <person name="Alampalli S.V."/>
            <person name="Nageshan R.K."/>
            <person name="Chettiar S.T."/>
            <person name="Joshi S."/>
            <person name="Tatu U.S."/>
        </authorList>
    </citation>
    <scope>NUCLEOTIDE SEQUENCE [LARGE SCALE GENOMIC DNA]</scope>
    <source>
        <strain evidence="2">6684</strain>
    </source>
</reference>
<protein>
    <submittedName>
        <fullName evidence="1">Uncharacterized protein</fullName>
    </submittedName>
</protein>
<evidence type="ECO:0000313" key="2">
    <source>
        <dbReference type="Proteomes" id="UP000037122"/>
    </source>
</evidence>
<accession>A0A0L0NY59</accession>
<proteinExistence type="predicted"/>
<evidence type="ECO:0000313" key="1">
    <source>
        <dbReference type="EMBL" id="KND98595.1"/>
    </source>
</evidence>
<comment type="caution">
    <text evidence="1">The sequence shown here is derived from an EMBL/GenBank/DDBJ whole genome shotgun (WGS) entry which is preliminary data.</text>
</comment>
<sequence length="50" mass="5937">MEVEEAHLKRARRRWPFADLFLGRSRDCTIREDEPALFMEQKSLSVEQGT</sequence>
<dbReference type="AlphaFoldDB" id="A0A0L0NY59"/>
<dbReference type="EMBL" id="LGST01000031">
    <property type="protein sequence ID" value="KND98595.1"/>
    <property type="molecule type" value="Genomic_DNA"/>
</dbReference>
<dbReference type="VEuPathDB" id="FungiDB:QG37_04492"/>